<evidence type="ECO:0000256" key="11">
    <source>
        <dbReference type="SAM" id="MobiDB-lite"/>
    </source>
</evidence>
<dbReference type="GO" id="GO:0045493">
    <property type="term" value="P:xylan catabolic process"/>
    <property type="evidence" value="ECO:0007669"/>
    <property type="project" value="UniProtKB-KW"/>
</dbReference>
<name>A0AAE3SGY7_9BACT</name>
<comment type="catalytic activity">
    <reaction evidence="1">
        <text>Endohydrolysis of (1-&gt;4)-beta-D-xylosidic linkages in xylans.</text>
        <dbReference type="EC" id="3.2.1.8"/>
    </reaction>
</comment>
<dbReference type="EC" id="3.2.1.8" evidence="3"/>
<dbReference type="InterPro" id="IPR008979">
    <property type="entry name" value="Galactose-bd-like_sf"/>
</dbReference>
<keyword evidence="14" id="KW-1185">Reference proteome</keyword>
<evidence type="ECO:0000256" key="4">
    <source>
        <dbReference type="ARBA" id="ARBA00022651"/>
    </source>
</evidence>
<dbReference type="RefSeq" id="WP_301192556.1">
    <property type="nucleotide sequence ID" value="NZ_JAPDPJ010000076.1"/>
</dbReference>
<dbReference type="EMBL" id="JAPDPJ010000076">
    <property type="protein sequence ID" value="MCW3789000.1"/>
    <property type="molecule type" value="Genomic_DNA"/>
</dbReference>
<dbReference type="Gene3D" id="2.60.120.260">
    <property type="entry name" value="Galactose-binding domain-like"/>
    <property type="match status" value="1"/>
</dbReference>
<gene>
    <name evidence="13" type="ORF">OM075_21210</name>
</gene>
<dbReference type="InterPro" id="IPR017853">
    <property type="entry name" value="GH"/>
</dbReference>
<dbReference type="Pfam" id="PF00331">
    <property type="entry name" value="Glyco_hydro_10"/>
    <property type="match status" value="2"/>
</dbReference>
<dbReference type="InterPro" id="IPR003305">
    <property type="entry name" value="CenC_carb-bd"/>
</dbReference>
<evidence type="ECO:0000313" key="13">
    <source>
        <dbReference type="EMBL" id="MCW3789000.1"/>
    </source>
</evidence>
<comment type="caution">
    <text evidence="13">The sequence shown here is derived from an EMBL/GenBank/DDBJ whole genome shotgun (WGS) entry which is preliminary data.</text>
</comment>
<dbReference type="Proteomes" id="UP001209229">
    <property type="component" value="Unassembled WGS sequence"/>
</dbReference>
<dbReference type="GO" id="GO:0031176">
    <property type="term" value="F:endo-1,4-beta-xylanase activity"/>
    <property type="evidence" value="ECO:0007669"/>
    <property type="project" value="UniProtKB-EC"/>
</dbReference>
<dbReference type="PROSITE" id="PS51760">
    <property type="entry name" value="GH10_2"/>
    <property type="match status" value="1"/>
</dbReference>
<keyword evidence="9" id="KW-0326">Glycosidase</keyword>
<dbReference type="InterPro" id="IPR044846">
    <property type="entry name" value="GH10"/>
</dbReference>
<evidence type="ECO:0000256" key="1">
    <source>
        <dbReference type="ARBA" id="ARBA00000681"/>
    </source>
</evidence>
<comment type="similarity">
    <text evidence="2">Belongs to the glycosyl hydrolase 10 (cellulase F) family.</text>
</comment>
<evidence type="ECO:0000256" key="10">
    <source>
        <dbReference type="ARBA" id="ARBA00023326"/>
    </source>
</evidence>
<evidence type="ECO:0000259" key="12">
    <source>
        <dbReference type="PROSITE" id="PS51760"/>
    </source>
</evidence>
<keyword evidence="8" id="KW-0119">Carbohydrate metabolism</keyword>
<reference evidence="13" key="1">
    <citation type="submission" date="2022-10" db="EMBL/GenBank/DDBJ databases">
        <authorList>
            <person name="Yu W.X."/>
        </authorList>
    </citation>
    <scope>NUCLEOTIDE SEQUENCE</scope>
    <source>
        <strain evidence="13">AAT</strain>
    </source>
</reference>
<evidence type="ECO:0000256" key="7">
    <source>
        <dbReference type="ARBA" id="ARBA00022801"/>
    </source>
</evidence>
<dbReference type="SUPFAM" id="SSF51445">
    <property type="entry name" value="(Trans)glycosidases"/>
    <property type="match status" value="1"/>
</dbReference>
<keyword evidence="4" id="KW-0858">Xylan degradation</keyword>
<organism evidence="13 14">
    <name type="scientific">Plebeiibacterium sediminum</name>
    <dbReference type="NCBI Taxonomy" id="2992112"/>
    <lineage>
        <taxon>Bacteria</taxon>
        <taxon>Pseudomonadati</taxon>
        <taxon>Bacteroidota</taxon>
        <taxon>Bacteroidia</taxon>
        <taxon>Marinilabiliales</taxon>
        <taxon>Marinilabiliaceae</taxon>
        <taxon>Plebeiibacterium</taxon>
    </lineage>
</organism>
<dbReference type="Pfam" id="PF02018">
    <property type="entry name" value="CBM_4_9"/>
    <property type="match status" value="1"/>
</dbReference>
<keyword evidence="5" id="KW-0732">Signal</keyword>
<keyword evidence="10" id="KW-0624">Polysaccharide degradation</keyword>
<evidence type="ECO:0000256" key="9">
    <source>
        <dbReference type="ARBA" id="ARBA00023295"/>
    </source>
</evidence>
<dbReference type="AlphaFoldDB" id="A0AAE3SGY7"/>
<feature type="region of interest" description="Disordered" evidence="11">
    <location>
        <begin position="334"/>
        <end position="353"/>
    </location>
</feature>
<evidence type="ECO:0000256" key="2">
    <source>
        <dbReference type="ARBA" id="ARBA00007495"/>
    </source>
</evidence>
<feature type="compositionally biased region" description="Polar residues" evidence="11">
    <location>
        <begin position="334"/>
        <end position="346"/>
    </location>
</feature>
<dbReference type="PANTHER" id="PTHR31490:SF88">
    <property type="entry name" value="BETA-XYLANASE"/>
    <property type="match status" value="1"/>
</dbReference>
<keyword evidence="7" id="KW-0378">Hydrolase</keyword>
<accession>A0AAE3SGY7</accession>
<dbReference type="InterPro" id="IPR001000">
    <property type="entry name" value="GH10_dom"/>
</dbReference>
<keyword evidence="6" id="KW-0677">Repeat</keyword>
<proteinExistence type="inferred from homology"/>
<evidence type="ECO:0000256" key="8">
    <source>
        <dbReference type="ARBA" id="ARBA00023277"/>
    </source>
</evidence>
<feature type="domain" description="GH10" evidence="12">
    <location>
        <begin position="434"/>
        <end position="721"/>
    </location>
</feature>
<dbReference type="PROSITE" id="PS51257">
    <property type="entry name" value="PROKAR_LIPOPROTEIN"/>
    <property type="match status" value="1"/>
</dbReference>
<dbReference type="PANTHER" id="PTHR31490">
    <property type="entry name" value="GLYCOSYL HYDROLASE"/>
    <property type="match status" value="1"/>
</dbReference>
<evidence type="ECO:0000256" key="3">
    <source>
        <dbReference type="ARBA" id="ARBA00012590"/>
    </source>
</evidence>
<sequence length="725" mass="80542">MKYINKIWSGALTLLLVTSCADDSLLDYDKVEKPQSIQTYEYLNEYDVLKSYVNRDANPNFKLGVGVDVGAYNNTGYYYDFISSNFDEMTAGWEMKHSAIVQEDGSLNTSRVTKFMDNAAVAGLTIYGHTLCWHANQNAAYLNGLIAPTVIPGTGGPAWEPIAEQDFEADEESNYEYNTNAIVEFTADGEGAEGTGRAIKVTNAEVRTNDWDCQFFVSFDETMVEGEKYRLTMDVRSDDDASFGTQAHSTPYNYLHWDFFGNISSSSTWSTFVKEITVGPNVNGTGALAINLGNTATSYYFDNIRIEKLNESGGPSEPSWVVQSVADFETDDASNYQSNDNAPNSFTADGTGADGTGRALMVTNDAVRDNDWNSQLFFTFSPTMEEGEKYKLSMEVKADINASFGTQAHSTPGNYLHWNFFGTIDATTEWTNYTKEFTVTAEAVGAGTIAFNLGNTATNYYFDNIEVTKLVEDTGGDQIIEKTPEEKEAIISNAMETWISGMMEVTKDYVKVWDVVNEPMDDGSPYNLKSGVGRTDMPADHFYWQDYLGKDYAVKAFNLARQYGNADDIYFINDYNLEWSIDKCKGLIQYVEYIEDQGAQVDGIGSQMHISVGADKEKIVEMFELLAATGKLIKISELDVGLGDGKQTSEATEEDYMAQAELYQFVIEQYFAKIPVSQQYGITAWSPTDSPAESSWRAGQPIGLWTEGYTRKHAYAGFADGLNAQ</sequence>
<dbReference type="SUPFAM" id="SSF49785">
    <property type="entry name" value="Galactose-binding domain-like"/>
    <property type="match status" value="2"/>
</dbReference>
<evidence type="ECO:0000313" key="14">
    <source>
        <dbReference type="Proteomes" id="UP001209229"/>
    </source>
</evidence>
<protein>
    <recommendedName>
        <fullName evidence="3">endo-1,4-beta-xylanase</fullName>
        <ecNumber evidence="3">3.2.1.8</ecNumber>
    </recommendedName>
</protein>
<dbReference type="SMART" id="SM00633">
    <property type="entry name" value="Glyco_10"/>
    <property type="match status" value="1"/>
</dbReference>
<evidence type="ECO:0000256" key="6">
    <source>
        <dbReference type="ARBA" id="ARBA00022737"/>
    </source>
</evidence>
<dbReference type="Gene3D" id="3.20.20.80">
    <property type="entry name" value="Glycosidases"/>
    <property type="match status" value="2"/>
</dbReference>
<evidence type="ECO:0000256" key="5">
    <source>
        <dbReference type="ARBA" id="ARBA00022729"/>
    </source>
</evidence>